<gene>
    <name evidence="3" type="ORF">BJY22_001579</name>
</gene>
<organism evidence="3 4">
    <name type="scientific">Kribbella shirazensis</name>
    <dbReference type="NCBI Taxonomy" id="1105143"/>
    <lineage>
        <taxon>Bacteria</taxon>
        <taxon>Bacillati</taxon>
        <taxon>Actinomycetota</taxon>
        <taxon>Actinomycetes</taxon>
        <taxon>Propionibacteriales</taxon>
        <taxon>Kribbellaceae</taxon>
        <taxon>Kribbella</taxon>
    </lineage>
</organism>
<dbReference type="RefSeq" id="WP_238350312.1">
    <property type="nucleotide sequence ID" value="NZ_JAASRO010000001.1"/>
</dbReference>
<name>A0A7X5ZZA6_9ACTN</name>
<accession>A0A7X5ZZA6</accession>
<feature type="compositionally biased region" description="Low complexity" evidence="1">
    <location>
        <begin position="233"/>
        <end position="267"/>
    </location>
</feature>
<feature type="compositionally biased region" description="Pro residues" evidence="1">
    <location>
        <begin position="268"/>
        <end position="279"/>
    </location>
</feature>
<evidence type="ECO:0008006" key="5">
    <source>
        <dbReference type="Google" id="ProtNLM"/>
    </source>
</evidence>
<reference evidence="3 4" key="1">
    <citation type="submission" date="2020-03" db="EMBL/GenBank/DDBJ databases">
        <title>Sequencing the genomes of 1000 actinobacteria strains.</title>
        <authorList>
            <person name="Klenk H.-P."/>
        </authorList>
    </citation>
    <scope>NUCLEOTIDE SEQUENCE [LARGE SCALE GENOMIC DNA]</scope>
    <source>
        <strain evidence="3 4">DSM 45490</strain>
    </source>
</reference>
<dbReference type="Proteomes" id="UP000555407">
    <property type="component" value="Unassembled WGS sequence"/>
</dbReference>
<protein>
    <recommendedName>
        <fullName evidence="5">DUF3137 domain-containing protein</fullName>
    </recommendedName>
</protein>
<evidence type="ECO:0000313" key="3">
    <source>
        <dbReference type="EMBL" id="NIK55862.1"/>
    </source>
</evidence>
<dbReference type="AlphaFoldDB" id="A0A7X5ZZA6"/>
<comment type="caution">
    <text evidence="3">The sequence shown here is derived from an EMBL/GenBank/DDBJ whole genome shotgun (WGS) entry which is preliminary data.</text>
</comment>
<evidence type="ECO:0000256" key="1">
    <source>
        <dbReference type="SAM" id="MobiDB-lite"/>
    </source>
</evidence>
<evidence type="ECO:0000256" key="2">
    <source>
        <dbReference type="SAM" id="Phobius"/>
    </source>
</evidence>
<dbReference type="EMBL" id="JAASRO010000001">
    <property type="protein sequence ID" value="NIK55862.1"/>
    <property type="molecule type" value="Genomic_DNA"/>
</dbReference>
<keyword evidence="4" id="KW-1185">Reference proteome</keyword>
<keyword evidence="2" id="KW-1133">Transmembrane helix</keyword>
<proteinExistence type="predicted"/>
<keyword evidence="2" id="KW-0812">Transmembrane</keyword>
<keyword evidence="2" id="KW-0472">Membrane</keyword>
<feature type="transmembrane region" description="Helical" evidence="2">
    <location>
        <begin position="6"/>
        <end position="24"/>
    </location>
</feature>
<feature type="region of interest" description="Disordered" evidence="1">
    <location>
        <begin position="232"/>
        <end position="279"/>
    </location>
</feature>
<evidence type="ECO:0000313" key="4">
    <source>
        <dbReference type="Proteomes" id="UP000555407"/>
    </source>
</evidence>
<sequence length="279" mass="31295">MQSSTLWIILLTIVVVAALGYFNYYRAKKRRELFAGFAASQGWSYVPANHSLAGQWAGTPFQTGDNRRAKNVLTGAFNGHQMVAFDYSYQTHSTDSKGRRRTTTHHFGVVVLQLPGALPHLEVTHEGIFGGAVANAFGFRDIQFESEQFNRSFRVKADDERFGHAVVTPRMMELLLARGEIGWRVEGNSLVGWDKGAHDPNEVMNRLALLEQVVANVPPYVWRDYAGIDPRGQQAPYPQVPPTQQAPQTQPQTQYQQPYQQPQYPQQPQQPPAGGPTYP</sequence>